<evidence type="ECO:0000313" key="6">
    <source>
        <dbReference type="Proteomes" id="UP000198833"/>
    </source>
</evidence>
<name>A0A1H9GUW5_9LACT</name>
<dbReference type="CDD" id="cd00845">
    <property type="entry name" value="MPP_UshA_N_like"/>
    <property type="match status" value="1"/>
</dbReference>
<dbReference type="PRINTS" id="PR01607">
    <property type="entry name" value="APYRASEFAMLY"/>
</dbReference>
<comment type="similarity">
    <text evidence="2">Belongs to the 5'-nucleotidase family.</text>
</comment>
<keyword evidence="2" id="KW-0547">Nucleotide-binding</keyword>
<dbReference type="EMBL" id="FOEN01000019">
    <property type="protein sequence ID" value="SEQ53864.1"/>
    <property type="molecule type" value="Genomic_DNA"/>
</dbReference>
<proteinExistence type="inferred from homology"/>
<dbReference type="Pfam" id="PF02872">
    <property type="entry name" value="5_nucleotid_C"/>
    <property type="match status" value="1"/>
</dbReference>
<dbReference type="GO" id="GO:0008768">
    <property type="term" value="F:UDP-sugar diphosphatase activity"/>
    <property type="evidence" value="ECO:0007669"/>
    <property type="project" value="TreeGrafter"/>
</dbReference>
<dbReference type="STRING" id="89093.SAMN04488558_1193"/>
<evidence type="ECO:0000259" key="4">
    <source>
        <dbReference type="Pfam" id="PF02872"/>
    </source>
</evidence>
<keyword evidence="1" id="KW-0732">Signal</keyword>
<dbReference type="Gene3D" id="3.90.780.10">
    <property type="entry name" value="5'-Nucleotidase, C-terminal domain"/>
    <property type="match status" value="1"/>
</dbReference>
<dbReference type="InterPro" id="IPR029052">
    <property type="entry name" value="Metallo-depent_PP-like"/>
</dbReference>
<reference evidence="5 6" key="1">
    <citation type="submission" date="2016-10" db="EMBL/GenBank/DDBJ databases">
        <authorList>
            <person name="de Groot N.N."/>
        </authorList>
    </citation>
    <scope>NUCLEOTIDE SEQUENCE [LARGE SCALE GENOMIC DNA]</scope>
    <source>
        <strain evidence="5 6">DSM 15695</strain>
    </source>
</reference>
<dbReference type="SUPFAM" id="SSF56300">
    <property type="entry name" value="Metallo-dependent phosphatases"/>
    <property type="match status" value="1"/>
</dbReference>
<dbReference type="GO" id="GO:0000166">
    <property type="term" value="F:nucleotide binding"/>
    <property type="evidence" value="ECO:0007669"/>
    <property type="project" value="UniProtKB-KW"/>
</dbReference>
<feature type="domain" description="5'-Nucleotidase C-terminal" evidence="4">
    <location>
        <begin position="293"/>
        <end position="421"/>
    </location>
</feature>
<evidence type="ECO:0000313" key="5">
    <source>
        <dbReference type="EMBL" id="SEQ53864.1"/>
    </source>
</evidence>
<dbReference type="GO" id="GO:0030288">
    <property type="term" value="C:outer membrane-bounded periplasmic space"/>
    <property type="evidence" value="ECO:0007669"/>
    <property type="project" value="TreeGrafter"/>
</dbReference>
<dbReference type="GO" id="GO:0008253">
    <property type="term" value="F:5'-nucleotidase activity"/>
    <property type="evidence" value="ECO:0007669"/>
    <property type="project" value="TreeGrafter"/>
</dbReference>
<dbReference type="Proteomes" id="UP000198833">
    <property type="component" value="Unassembled WGS sequence"/>
</dbReference>
<dbReference type="Gene3D" id="3.60.21.10">
    <property type="match status" value="1"/>
</dbReference>
<organism evidence="5 6">
    <name type="scientific">Ignavigranum ruoffiae</name>
    <dbReference type="NCBI Taxonomy" id="89093"/>
    <lineage>
        <taxon>Bacteria</taxon>
        <taxon>Bacillati</taxon>
        <taxon>Bacillota</taxon>
        <taxon>Bacilli</taxon>
        <taxon>Lactobacillales</taxon>
        <taxon>Aerococcaceae</taxon>
        <taxon>Ignavigranum</taxon>
    </lineage>
</organism>
<dbReference type="Pfam" id="PF00149">
    <property type="entry name" value="Metallophos"/>
    <property type="match status" value="1"/>
</dbReference>
<accession>A0A1H9GUW5</accession>
<dbReference type="SUPFAM" id="SSF55816">
    <property type="entry name" value="5'-nucleotidase (syn. UDP-sugar hydrolase), C-terminal domain"/>
    <property type="match status" value="1"/>
</dbReference>
<dbReference type="PIRSF" id="PIRSF036361">
    <property type="entry name" value="YunD"/>
    <property type="match status" value="1"/>
</dbReference>
<protein>
    <submittedName>
        <fullName evidence="5">2',3'-cyclic-nucleotide 2'-phosphodiesterase/5'-or 3'-nucleotidase, 5'-nucleotidase family</fullName>
    </submittedName>
</protein>
<evidence type="ECO:0000259" key="3">
    <source>
        <dbReference type="Pfam" id="PF00149"/>
    </source>
</evidence>
<dbReference type="InterPro" id="IPR004843">
    <property type="entry name" value="Calcineurin-like_PHP"/>
</dbReference>
<dbReference type="PANTHER" id="PTHR11575:SF23">
    <property type="entry name" value="5-NUCLEOTIDASE FAMILY PROTEIN"/>
    <property type="match status" value="1"/>
</dbReference>
<evidence type="ECO:0000256" key="1">
    <source>
        <dbReference type="ARBA" id="ARBA00022729"/>
    </source>
</evidence>
<keyword evidence="6" id="KW-1185">Reference proteome</keyword>
<dbReference type="InterPro" id="IPR036907">
    <property type="entry name" value="5'-Nucleotdase_C_sf"/>
</dbReference>
<gene>
    <name evidence="5" type="ORF">SAMN04488558_1193</name>
</gene>
<dbReference type="GO" id="GO:0009166">
    <property type="term" value="P:nucleotide catabolic process"/>
    <property type="evidence" value="ECO:0007669"/>
    <property type="project" value="InterPro"/>
</dbReference>
<keyword evidence="2" id="KW-0378">Hydrolase</keyword>
<dbReference type="RefSeq" id="WP_092572706.1">
    <property type="nucleotide sequence ID" value="NZ_FOEN01000019.1"/>
</dbReference>
<feature type="domain" description="Calcineurin-like phosphoesterase" evidence="3">
    <location>
        <begin position="4"/>
        <end position="203"/>
    </location>
</feature>
<evidence type="ECO:0000256" key="2">
    <source>
        <dbReference type="RuleBase" id="RU362119"/>
    </source>
</evidence>
<dbReference type="InterPro" id="IPR006179">
    <property type="entry name" value="5_nucleotidase/apyrase"/>
</dbReference>
<dbReference type="InterPro" id="IPR008334">
    <property type="entry name" value="5'-Nucleotdase_C"/>
</dbReference>
<dbReference type="PANTHER" id="PTHR11575">
    <property type="entry name" value="5'-NUCLEOTIDASE-RELATED"/>
    <property type="match status" value="1"/>
</dbReference>
<dbReference type="InterPro" id="IPR011240">
    <property type="entry name" value="Pesterase_YunD"/>
</dbReference>
<sequence length="462" mass="52921">MRFNIIHTNDLHGHLEHWPIIEEFIRRKKDQFQDAGEAYFIVDDGDAMDTVHPLVEATQGQIMVDLFNQSAYDVVTIGNNEGLNFTQEQLGQRYQQANFQVVIANLVNQTTLQTPEWAQPYLLKEVDQCRIAFLGVTAPYQTYQLNHYEIIDPLVAIKQTLVQIQQEGADIIILLSHLGLDVDREIAETFPEINLIIGGHTHHLLAQGEWANQSLLTGAGRYGDFIGEVTIEWDAKHHQADLVAQTYDIRHLADQFQIEIGQDPYFQQGQRALQQIKIATSPQNYLVMDTHSSESFIQLGLEAISWATDCPLAMLNTGLFLSDLAQGPISLKELHEALPHPMHLAKLRFTGKQLTELLYEVADQVEDLQYQMVNGLGFRGKVFGEVIFKGIEYHYPQDRWLVEGAYIDDDQIYHLVTVDHLWFLPFFPAIDQYGQPELIFPDFLRHVIANYLKHIYPSKDTE</sequence>
<dbReference type="AlphaFoldDB" id="A0A1H9GUW5"/>
<dbReference type="OrthoDB" id="9793179at2"/>